<dbReference type="EMBL" id="JBGOGF010000002">
    <property type="protein sequence ID" value="MFA1770713.1"/>
    <property type="molecule type" value="Genomic_DNA"/>
</dbReference>
<dbReference type="Gene3D" id="2.60.120.560">
    <property type="entry name" value="Exo-inulinase, domain 1"/>
    <property type="match status" value="1"/>
</dbReference>
<sequence>MMHRKTRRTSFKAVLWPSLMWLIISSCSPTSLKEKSEREKEWKSLFNGKNLENWVVKIHHHEVGDNYAQTFRVKDGLLQVNYDDYQTFDNRYGHLFYKEPFSSFHLKWEYRFTDQWLKDAPSYTYRNSGIMFHSQSPQSILKEQDWPISVEFQLLAGAGDGKPRPTGNMCSPGTDVVYEGKIDPRHCINSSAPTFEWNQWVKAELIVLGDSLVTHVINGDTVLQYTRPQIGGGVTNNYDPAVKQDGKPLTQGYIGLQSEGQGIEFKDIRIKKLN</sequence>
<dbReference type="Proteomes" id="UP001570846">
    <property type="component" value="Unassembled WGS sequence"/>
</dbReference>
<keyword evidence="3" id="KW-1185">Reference proteome</keyword>
<dbReference type="Pfam" id="PF06439">
    <property type="entry name" value="3keto-disac_hyd"/>
    <property type="match status" value="1"/>
</dbReference>
<dbReference type="PROSITE" id="PS51257">
    <property type="entry name" value="PROKAR_LIPOPROTEIN"/>
    <property type="match status" value="1"/>
</dbReference>
<name>A0ABV4RC64_9BACT</name>
<dbReference type="RefSeq" id="WP_372427413.1">
    <property type="nucleotide sequence ID" value="NZ_BMMG01000003.1"/>
</dbReference>
<comment type="caution">
    <text evidence="2">The sequence shown here is derived from an EMBL/GenBank/DDBJ whole genome shotgun (WGS) entry which is preliminary data.</text>
</comment>
<evidence type="ECO:0000313" key="3">
    <source>
        <dbReference type="Proteomes" id="UP001570846"/>
    </source>
</evidence>
<dbReference type="InterPro" id="IPR010496">
    <property type="entry name" value="AL/BT2_dom"/>
</dbReference>
<reference evidence="2 3" key="1">
    <citation type="submission" date="2024-08" db="EMBL/GenBank/DDBJ databases">
        <authorList>
            <person name="Wei W."/>
        </authorList>
    </citation>
    <scope>NUCLEOTIDE SEQUENCE [LARGE SCALE GENOMIC DNA]</scope>
    <source>
        <strain evidence="2 3">XU2</strain>
    </source>
</reference>
<feature type="domain" description="3-keto-alpha-glucoside-1,2-lyase/3-keto-2-hydroxy-glucal hydratase" evidence="1">
    <location>
        <begin position="41"/>
        <end position="271"/>
    </location>
</feature>
<gene>
    <name evidence="2" type="ORF">ACD591_05375</name>
</gene>
<organism evidence="2 3">
    <name type="scientific">Rufibacter glacialis</name>
    <dbReference type="NCBI Taxonomy" id="1259555"/>
    <lineage>
        <taxon>Bacteria</taxon>
        <taxon>Pseudomonadati</taxon>
        <taxon>Bacteroidota</taxon>
        <taxon>Cytophagia</taxon>
        <taxon>Cytophagales</taxon>
        <taxon>Hymenobacteraceae</taxon>
        <taxon>Rufibacter</taxon>
    </lineage>
</organism>
<evidence type="ECO:0000313" key="2">
    <source>
        <dbReference type="EMBL" id="MFA1770713.1"/>
    </source>
</evidence>
<accession>A0ABV4RC64</accession>
<proteinExistence type="predicted"/>
<protein>
    <submittedName>
        <fullName evidence="2">DUF1080 domain-containing protein</fullName>
    </submittedName>
</protein>
<evidence type="ECO:0000259" key="1">
    <source>
        <dbReference type="Pfam" id="PF06439"/>
    </source>
</evidence>